<reference evidence="2" key="1">
    <citation type="journal article" date="2019" name="bioRxiv">
        <title>The Genome of the Zebra Mussel, Dreissena polymorpha: A Resource for Invasive Species Research.</title>
        <authorList>
            <person name="McCartney M.A."/>
            <person name="Auch B."/>
            <person name="Kono T."/>
            <person name="Mallez S."/>
            <person name="Zhang Y."/>
            <person name="Obille A."/>
            <person name="Becker A."/>
            <person name="Abrahante J.E."/>
            <person name="Garbe J."/>
            <person name="Badalamenti J.P."/>
            <person name="Herman A."/>
            <person name="Mangelson H."/>
            <person name="Liachko I."/>
            <person name="Sullivan S."/>
            <person name="Sone E.D."/>
            <person name="Koren S."/>
            <person name="Silverstein K.A.T."/>
            <person name="Beckman K.B."/>
            <person name="Gohl D.M."/>
        </authorList>
    </citation>
    <scope>NUCLEOTIDE SEQUENCE</scope>
    <source>
        <strain evidence="2">Duluth1</strain>
        <tissue evidence="2">Whole animal</tissue>
    </source>
</reference>
<dbReference type="AlphaFoldDB" id="A0A9D4CHL1"/>
<evidence type="ECO:0000313" key="2">
    <source>
        <dbReference type="EMBL" id="KAH3724490.1"/>
    </source>
</evidence>
<keyword evidence="3" id="KW-1185">Reference proteome</keyword>
<reference evidence="2" key="2">
    <citation type="submission" date="2020-11" db="EMBL/GenBank/DDBJ databases">
        <authorList>
            <person name="McCartney M.A."/>
            <person name="Auch B."/>
            <person name="Kono T."/>
            <person name="Mallez S."/>
            <person name="Becker A."/>
            <person name="Gohl D.M."/>
            <person name="Silverstein K.A.T."/>
            <person name="Koren S."/>
            <person name="Bechman K.B."/>
            <person name="Herman A."/>
            <person name="Abrahante J.E."/>
            <person name="Garbe J."/>
        </authorList>
    </citation>
    <scope>NUCLEOTIDE SEQUENCE</scope>
    <source>
        <strain evidence="2">Duluth1</strain>
        <tissue evidence="2">Whole animal</tissue>
    </source>
</reference>
<accession>A0A9D4CHL1</accession>
<evidence type="ECO:0000313" key="3">
    <source>
        <dbReference type="Proteomes" id="UP000828390"/>
    </source>
</evidence>
<organism evidence="2 3">
    <name type="scientific">Dreissena polymorpha</name>
    <name type="common">Zebra mussel</name>
    <name type="synonym">Mytilus polymorpha</name>
    <dbReference type="NCBI Taxonomy" id="45954"/>
    <lineage>
        <taxon>Eukaryota</taxon>
        <taxon>Metazoa</taxon>
        <taxon>Spiralia</taxon>
        <taxon>Lophotrochozoa</taxon>
        <taxon>Mollusca</taxon>
        <taxon>Bivalvia</taxon>
        <taxon>Autobranchia</taxon>
        <taxon>Heteroconchia</taxon>
        <taxon>Euheterodonta</taxon>
        <taxon>Imparidentia</taxon>
        <taxon>Neoheterodontei</taxon>
        <taxon>Myida</taxon>
        <taxon>Dreissenoidea</taxon>
        <taxon>Dreissenidae</taxon>
        <taxon>Dreissena</taxon>
    </lineage>
</organism>
<dbReference type="EMBL" id="JAIWYP010000012">
    <property type="protein sequence ID" value="KAH3724490.1"/>
    <property type="molecule type" value="Genomic_DNA"/>
</dbReference>
<feature type="transmembrane region" description="Helical" evidence="1">
    <location>
        <begin position="103"/>
        <end position="124"/>
    </location>
</feature>
<name>A0A9D4CHL1_DREPO</name>
<gene>
    <name evidence="2" type="ORF">DPMN_050307</name>
</gene>
<keyword evidence="1" id="KW-0812">Transmembrane</keyword>
<dbReference type="Proteomes" id="UP000828390">
    <property type="component" value="Unassembled WGS sequence"/>
</dbReference>
<keyword evidence="1" id="KW-0472">Membrane</keyword>
<evidence type="ECO:0000256" key="1">
    <source>
        <dbReference type="SAM" id="Phobius"/>
    </source>
</evidence>
<keyword evidence="1" id="KW-1133">Transmembrane helix</keyword>
<sequence length="148" mass="16636">MATVRQYDGDNAIERWRHCDDTKATVRYDYRIVAPISMNASKEIRATIMPTVPTLTAALSVNVRPDTETRMGSGDSAVLDVSISIFPNTGKQLDPTFNISRSYQFLIMLWCIANLVIAHSWLANTHTQNTFKSRAETVLGNPTRFAKR</sequence>
<comment type="caution">
    <text evidence="2">The sequence shown here is derived from an EMBL/GenBank/DDBJ whole genome shotgun (WGS) entry which is preliminary data.</text>
</comment>
<protein>
    <submittedName>
        <fullName evidence="2">Uncharacterized protein</fullName>
    </submittedName>
</protein>
<proteinExistence type="predicted"/>